<proteinExistence type="predicted"/>
<dbReference type="Gene3D" id="2.60.120.260">
    <property type="entry name" value="Galactose-binding domain-like"/>
    <property type="match status" value="1"/>
</dbReference>
<evidence type="ECO:0000313" key="3">
    <source>
        <dbReference type="EMBL" id="TFK19055.1"/>
    </source>
</evidence>
<feature type="compositionally biased region" description="Polar residues" evidence="1">
    <location>
        <begin position="488"/>
        <end position="499"/>
    </location>
</feature>
<feature type="transmembrane region" description="Helical" evidence="2">
    <location>
        <begin position="367"/>
        <end position="389"/>
    </location>
</feature>
<evidence type="ECO:0000256" key="1">
    <source>
        <dbReference type="SAM" id="MobiDB-lite"/>
    </source>
</evidence>
<dbReference type="STRING" id="230819.A0A5C3KGV9"/>
<keyword evidence="2" id="KW-0472">Membrane</keyword>
<name>A0A5C3KGV9_COPMA</name>
<sequence length="499" mass="55279">MASTLSQEVFLLYDNTSPNFDFFRVEQDQLELGYAPAGRRGGLFWHNNTVLLSRNSSQIDDALPFRQVSFEFQGPSVTFFGFLSNRFTQERPFTDDSLPSATWFLGDSRQGTNITGPLTDAAFIPSGQFFASPLLSDDYHNIILQMDDPAGAVMLLDFAVVEGGSLDRYDASTSIIVDNDAPSEIFYWGDWKLDEVGLEALNRAISLPYRNNTHRTSTIGSGFRFRFAGTSLRIYGSHNQERAGSYNVTFTLDDEAPRTLNYTVTREEINNFPVPELLREYPHYLLAEFESLEAKEHVITANLTHIEGASQGLLFDYLVYTPTFRDRASKPQFNVSELNPDLDITATTNTPGSTADNSRGSGVNLPVIIGTTIGVVVFLLLIVGGFLTWKWRRKSNRHKTSTLKPAPVNINSVEASDSAILVSPIEPYQAPFGLSERPSWSQNKGGFQNNVQPTQGGSAYIPSARASSHASSPPPYQEHSYSRRASDSVGNARSKNSKS</sequence>
<organism evidence="3 4">
    <name type="scientific">Coprinopsis marcescibilis</name>
    <name type="common">Agaric fungus</name>
    <name type="synonym">Psathyrella marcescibilis</name>
    <dbReference type="NCBI Taxonomy" id="230819"/>
    <lineage>
        <taxon>Eukaryota</taxon>
        <taxon>Fungi</taxon>
        <taxon>Dikarya</taxon>
        <taxon>Basidiomycota</taxon>
        <taxon>Agaricomycotina</taxon>
        <taxon>Agaricomycetes</taxon>
        <taxon>Agaricomycetidae</taxon>
        <taxon>Agaricales</taxon>
        <taxon>Agaricineae</taxon>
        <taxon>Psathyrellaceae</taxon>
        <taxon>Coprinopsis</taxon>
    </lineage>
</organism>
<feature type="compositionally biased region" description="Low complexity" evidence="1">
    <location>
        <begin position="462"/>
        <end position="471"/>
    </location>
</feature>
<evidence type="ECO:0000313" key="4">
    <source>
        <dbReference type="Proteomes" id="UP000307440"/>
    </source>
</evidence>
<reference evidence="3 4" key="1">
    <citation type="journal article" date="2019" name="Nat. Ecol. Evol.">
        <title>Megaphylogeny resolves global patterns of mushroom evolution.</title>
        <authorList>
            <person name="Varga T."/>
            <person name="Krizsan K."/>
            <person name="Foldi C."/>
            <person name="Dima B."/>
            <person name="Sanchez-Garcia M."/>
            <person name="Sanchez-Ramirez S."/>
            <person name="Szollosi G.J."/>
            <person name="Szarkandi J.G."/>
            <person name="Papp V."/>
            <person name="Albert L."/>
            <person name="Andreopoulos W."/>
            <person name="Angelini C."/>
            <person name="Antonin V."/>
            <person name="Barry K.W."/>
            <person name="Bougher N.L."/>
            <person name="Buchanan P."/>
            <person name="Buyck B."/>
            <person name="Bense V."/>
            <person name="Catcheside P."/>
            <person name="Chovatia M."/>
            <person name="Cooper J."/>
            <person name="Damon W."/>
            <person name="Desjardin D."/>
            <person name="Finy P."/>
            <person name="Geml J."/>
            <person name="Haridas S."/>
            <person name="Hughes K."/>
            <person name="Justo A."/>
            <person name="Karasinski D."/>
            <person name="Kautmanova I."/>
            <person name="Kiss B."/>
            <person name="Kocsube S."/>
            <person name="Kotiranta H."/>
            <person name="LaButti K.M."/>
            <person name="Lechner B.E."/>
            <person name="Liimatainen K."/>
            <person name="Lipzen A."/>
            <person name="Lukacs Z."/>
            <person name="Mihaltcheva S."/>
            <person name="Morgado L.N."/>
            <person name="Niskanen T."/>
            <person name="Noordeloos M.E."/>
            <person name="Ohm R.A."/>
            <person name="Ortiz-Santana B."/>
            <person name="Ovrebo C."/>
            <person name="Racz N."/>
            <person name="Riley R."/>
            <person name="Savchenko A."/>
            <person name="Shiryaev A."/>
            <person name="Soop K."/>
            <person name="Spirin V."/>
            <person name="Szebenyi C."/>
            <person name="Tomsovsky M."/>
            <person name="Tulloss R.E."/>
            <person name="Uehling J."/>
            <person name="Grigoriev I.V."/>
            <person name="Vagvolgyi C."/>
            <person name="Papp T."/>
            <person name="Martin F.M."/>
            <person name="Miettinen O."/>
            <person name="Hibbett D.S."/>
            <person name="Nagy L.G."/>
        </authorList>
    </citation>
    <scope>NUCLEOTIDE SEQUENCE [LARGE SCALE GENOMIC DNA]</scope>
    <source>
        <strain evidence="3 4">CBS 121175</strain>
    </source>
</reference>
<dbReference type="OrthoDB" id="2756615at2759"/>
<feature type="region of interest" description="Disordered" evidence="1">
    <location>
        <begin position="433"/>
        <end position="499"/>
    </location>
</feature>
<dbReference type="EMBL" id="ML210362">
    <property type="protein sequence ID" value="TFK19055.1"/>
    <property type="molecule type" value="Genomic_DNA"/>
</dbReference>
<feature type="compositionally biased region" description="Polar residues" evidence="1">
    <location>
        <begin position="438"/>
        <end position="457"/>
    </location>
</feature>
<keyword evidence="2" id="KW-0812">Transmembrane</keyword>
<evidence type="ECO:0000256" key="2">
    <source>
        <dbReference type="SAM" id="Phobius"/>
    </source>
</evidence>
<keyword evidence="2" id="KW-1133">Transmembrane helix</keyword>
<protein>
    <submittedName>
        <fullName evidence="3">Uncharacterized protein</fullName>
    </submittedName>
</protein>
<gene>
    <name evidence="3" type="ORF">FA15DRAFT_674756</name>
</gene>
<keyword evidence="4" id="KW-1185">Reference proteome</keyword>
<accession>A0A5C3KGV9</accession>
<dbReference type="AlphaFoldDB" id="A0A5C3KGV9"/>
<dbReference type="Proteomes" id="UP000307440">
    <property type="component" value="Unassembled WGS sequence"/>
</dbReference>